<name>A0A9N8EU00_9STRA</name>
<sequence>MKCQKVQYFGKANGDEPTFKEFGALLHSDGGTLTIGKTTYRIQVIKKQQANEQQPQLDDTNREMEMVVSHWGGSRMLSEQAAGKIVEVVPPKEDYNWYLGKQGQPFYLRSCVQDMGSVILDRILYQQKPGPVLYVISGASGIGKSWFINAFMTELLRAKKKIFFHSGYDGRAWKISGVGGVEHGVAPGNITALDNEWVYVYDSPGSKETLEQKKNTARVRTGPGEVTLIFSSPKAQNYQFAFDTSNGDPRIMNLPTWKKEEMLTVKEKDAGAVDASYGIWGGNMRALDSFIARHTDDQENAKKLAVEELDALIEQIDEGFARKMARKLERQEVQRQFSGKAVNNSPGHILTPEPTNINPRESDCFKNFRWHFCSPLAEVKFWEHTKRMDHGVLKDLLISVFKTPSPKGVLFEKVVHILITNGVIQQFQCYPYKPKHQVRQIKFQECQKVISFETDKLQDELGRALLLLCDKAGAVALEPIETSFDAVDMFVLGKKEGTTETIEDWSLHMIQDTISKTHSFHPLKVLWYCSVFSKAFQEKFQNAKGDPLMCCNYVPVVPEKEKTFTFKKATGDLTWDELDGVEKLLGDFTWLPEFSSTTFKSKKPNWEAVVKNHSLVIPLNANGTKRQLNRRVVGNALLPETEKVEHMSQVIFNVDA</sequence>
<dbReference type="InterPro" id="IPR027417">
    <property type="entry name" value="P-loop_NTPase"/>
</dbReference>
<dbReference type="AlphaFoldDB" id="A0A9N8EU00"/>
<comment type="caution">
    <text evidence="1">The sequence shown here is derived from an EMBL/GenBank/DDBJ whole genome shotgun (WGS) entry which is preliminary data.</text>
</comment>
<keyword evidence="2" id="KW-1185">Reference proteome</keyword>
<dbReference type="OrthoDB" id="51467at2759"/>
<dbReference type="PANTHER" id="PTHR33129">
    <property type="entry name" value="PROTEIN KINASE DOMAIN-CONTAINING PROTEIN-RELATED"/>
    <property type="match status" value="1"/>
</dbReference>
<accession>A0A9N8EU00</accession>
<dbReference type="Proteomes" id="UP001153069">
    <property type="component" value="Unassembled WGS sequence"/>
</dbReference>
<organism evidence="1 2">
    <name type="scientific">Seminavis robusta</name>
    <dbReference type="NCBI Taxonomy" id="568900"/>
    <lineage>
        <taxon>Eukaryota</taxon>
        <taxon>Sar</taxon>
        <taxon>Stramenopiles</taxon>
        <taxon>Ochrophyta</taxon>
        <taxon>Bacillariophyta</taxon>
        <taxon>Bacillariophyceae</taxon>
        <taxon>Bacillariophycidae</taxon>
        <taxon>Naviculales</taxon>
        <taxon>Naviculaceae</taxon>
        <taxon>Seminavis</taxon>
    </lineage>
</organism>
<gene>
    <name evidence="1" type="ORF">SEMRO_1759_G295790.1</name>
</gene>
<dbReference type="PANTHER" id="PTHR33129:SF1">
    <property type="entry name" value="ATP-BINDING PROTEIN"/>
    <property type="match status" value="1"/>
</dbReference>
<proteinExistence type="predicted"/>
<dbReference type="EMBL" id="CAICTM010001757">
    <property type="protein sequence ID" value="CAB9525984.1"/>
    <property type="molecule type" value="Genomic_DNA"/>
</dbReference>
<reference evidence="1" key="1">
    <citation type="submission" date="2020-06" db="EMBL/GenBank/DDBJ databases">
        <authorList>
            <consortium name="Plant Systems Biology data submission"/>
        </authorList>
    </citation>
    <scope>NUCLEOTIDE SEQUENCE</scope>
    <source>
        <strain evidence="1">D6</strain>
    </source>
</reference>
<evidence type="ECO:0000313" key="1">
    <source>
        <dbReference type="EMBL" id="CAB9525984.1"/>
    </source>
</evidence>
<dbReference type="SUPFAM" id="SSF52540">
    <property type="entry name" value="P-loop containing nucleoside triphosphate hydrolases"/>
    <property type="match status" value="1"/>
</dbReference>
<protein>
    <submittedName>
        <fullName evidence="1">Uncharacterized protein</fullName>
    </submittedName>
</protein>
<evidence type="ECO:0000313" key="2">
    <source>
        <dbReference type="Proteomes" id="UP001153069"/>
    </source>
</evidence>
<dbReference type="InterPro" id="IPR052980">
    <property type="entry name" value="Crinkler_effector"/>
</dbReference>